<protein>
    <submittedName>
        <fullName evidence="1">Uncharacterized protein</fullName>
    </submittedName>
</protein>
<dbReference type="AlphaFoldDB" id="A0A2T0X6P6"/>
<accession>A0A2T0X6P6</accession>
<evidence type="ECO:0000313" key="1">
    <source>
        <dbReference type="EMBL" id="PRY94544.1"/>
    </source>
</evidence>
<proteinExistence type="predicted"/>
<comment type="caution">
    <text evidence="1">The sequence shown here is derived from an EMBL/GenBank/DDBJ whole genome shotgun (WGS) entry which is preliminary data.</text>
</comment>
<dbReference type="EMBL" id="PVTT01000001">
    <property type="protein sequence ID" value="PRY94544.1"/>
    <property type="molecule type" value="Genomic_DNA"/>
</dbReference>
<dbReference type="Proteomes" id="UP000238801">
    <property type="component" value="Unassembled WGS sequence"/>
</dbReference>
<reference evidence="1 2" key="1">
    <citation type="submission" date="2018-03" db="EMBL/GenBank/DDBJ databases">
        <title>Genomic Encyclopedia of Archaeal and Bacterial Type Strains, Phase II (KMG-II): from individual species to whole genera.</title>
        <authorList>
            <person name="Goeker M."/>
        </authorList>
    </citation>
    <scope>NUCLEOTIDE SEQUENCE [LARGE SCALE GENOMIC DNA]</scope>
    <source>
        <strain evidence="1 2">DSM 29318</strain>
    </source>
</reference>
<sequence>MFGNALDKVAFVLLFVLLMTVALGRAGGAL</sequence>
<organism evidence="1 2">
    <name type="scientific">Hasllibacter halocynthiae</name>
    <dbReference type="NCBI Taxonomy" id="595589"/>
    <lineage>
        <taxon>Bacteria</taxon>
        <taxon>Pseudomonadati</taxon>
        <taxon>Pseudomonadota</taxon>
        <taxon>Alphaproteobacteria</taxon>
        <taxon>Rhodobacterales</taxon>
        <taxon>Roseobacteraceae</taxon>
        <taxon>Hasllibacter</taxon>
    </lineage>
</organism>
<gene>
    <name evidence="1" type="ORF">BCF33_0135</name>
</gene>
<evidence type="ECO:0000313" key="2">
    <source>
        <dbReference type="Proteomes" id="UP000238801"/>
    </source>
</evidence>
<name>A0A2T0X6P6_9RHOB</name>
<keyword evidence="2" id="KW-1185">Reference proteome</keyword>